<organism evidence="1 2">
    <name type="scientific">Phytohabitans kaempferiae</name>
    <dbReference type="NCBI Taxonomy" id="1620943"/>
    <lineage>
        <taxon>Bacteria</taxon>
        <taxon>Bacillati</taxon>
        <taxon>Actinomycetota</taxon>
        <taxon>Actinomycetes</taxon>
        <taxon>Micromonosporales</taxon>
        <taxon>Micromonosporaceae</taxon>
    </lineage>
</organism>
<dbReference type="EMBL" id="JBHLUH010000097">
    <property type="protein sequence ID" value="MFC0533997.1"/>
    <property type="molecule type" value="Genomic_DNA"/>
</dbReference>
<dbReference type="RefSeq" id="WP_377262302.1">
    <property type="nucleotide sequence ID" value="NZ_JBHLUH010000097.1"/>
</dbReference>
<name>A0ABV6MGZ2_9ACTN</name>
<dbReference type="Proteomes" id="UP001589867">
    <property type="component" value="Unassembled WGS sequence"/>
</dbReference>
<gene>
    <name evidence="1" type="ORF">ACFFIA_41005</name>
</gene>
<keyword evidence="2" id="KW-1185">Reference proteome</keyword>
<comment type="caution">
    <text evidence="1">The sequence shown here is derived from an EMBL/GenBank/DDBJ whole genome shotgun (WGS) entry which is preliminary data.</text>
</comment>
<protein>
    <submittedName>
        <fullName evidence="1">Uncharacterized protein</fullName>
    </submittedName>
</protein>
<sequence length="184" mass="20392">MTPPDPRLEAGHMRRVGTPYPYAFGARPEECPAFFDPETLYQFQFARPEAIFRKAATLVDSAHLDQRAARFVNLLRAERSEARSETHRSTVDKLETVNAESLDIDGADAFPAPVHTSPHADVTVGGHGVRGAGRRVPFRRRGSSPCWSRTRGSLTVITFSQVNGGYPAKARRTLRVRCRQTSSA</sequence>
<proteinExistence type="predicted"/>
<evidence type="ECO:0000313" key="2">
    <source>
        <dbReference type="Proteomes" id="UP001589867"/>
    </source>
</evidence>
<evidence type="ECO:0000313" key="1">
    <source>
        <dbReference type="EMBL" id="MFC0533997.1"/>
    </source>
</evidence>
<accession>A0ABV6MGZ2</accession>
<reference evidence="1 2" key="1">
    <citation type="submission" date="2024-09" db="EMBL/GenBank/DDBJ databases">
        <authorList>
            <person name="Sun Q."/>
            <person name="Mori K."/>
        </authorList>
    </citation>
    <scope>NUCLEOTIDE SEQUENCE [LARGE SCALE GENOMIC DNA]</scope>
    <source>
        <strain evidence="1 2">TBRC 3947</strain>
    </source>
</reference>